<evidence type="ECO:0008006" key="3">
    <source>
        <dbReference type="Google" id="ProtNLM"/>
    </source>
</evidence>
<sequence length="98" mass="10892">MKTATDLHRTNEKVEETGKYVCAAGKTLQLSHGDEFPNCPVSGKETTWRHANHQHKTGDKVTEAGYYQDADGQKIELKIGDTFPSCPKTGQPTAWHHV</sequence>
<gene>
    <name evidence="1" type="ORF">BC351_34760</name>
</gene>
<organism evidence="1 2">
    <name type="scientific">Paenibacillus ferrarius</name>
    <dbReference type="NCBI Taxonomy" id="1469647"/>
    <lineage>
        <taxon>Bacteria</taxon>
        <taxon>Bacillati</taxon>
        <taxon>Bacillota</taxon>
        <taxon>Bacilli</taxon>
        <taxon>Bacillales</taxon>
        <taxon>Paenibacillaceae</taxon>
        <taxon>Paenibacillus</taxon>
    </lineage>
</organism>
<dbReference type="OrthoDB" id="2622097at2"/>
<protein>
    <recommendedName>
        <fullName evidence="3">YjzC family protein</fullName>
    </recommendedName>
</protein>
<evidence type="ECO:0000313" key="2">
    <source>
        <dbReference type="Proteomes" id="UP000190626"/>
    </source>
</evidence>
<evidence type="ECO:0000313" key="1">
    <source>
        <dbReference type="EMBL" id="OPH51330.1"/>
    </source>
</evidence>
<dbReference type="EMBL" id="MBTG01000030">
    <property type="protein sequence ID" value="OPH51330.1"/>
    <property type="molecule type" value="Genomic_DNA"/>
</dbReference>
<dbReference type="STRING" id="1469647.BC351_34760"/>
<dbReference type="Proteomes" id="UP000190626">
    <property type="component" value="Unassembled WGS sequence"/>
</dbReference>
<proteinExistence type="predicted"/>
<keyword evidence="2" id="KW-1185">Reference proteome</keyword>
<dbReference type="RefSeq" id="WP_079416989.1">
    <property type="nucleotide sequence ID" value="NZ_MBTG01000030.1"/>
</dbReference>
<name>A0A1V4HD40_9BACL</name>
<dbReference type="AlphaFoldDB" id="A0A1V4HD40"/>
<reference evidence="2" key="1">
    <citation type="submission" date="2016-07" db="EMBL/GenBank/DDBJ databases">
        <authorList>
            <person name="Florea S."/>
            <person name="Webb J.S."/>
            <person name="Jaromczyk J."/>
            <person name="Schardl C.L."/>
        </authorList>
    </citation>
    <scope>NUCLEOTIDE SEQUENCE [LARGE SCALE GENOMIC DNA]</scope>
    <source>
        <strain evidence="2">CY1</strain>
    </source>
</reference>
<comment type="caution">
    <text evidence="1">The sequence shown here is derived from an EMBL/GenBank/DDBJ whole genome shotgun (WGS) entry which is preliminary data.</text>
</comment>
<accession>A0A1V4HD40</accession>